<dbReference type="Proteomes" id="UP000177451">
    <property type="component" value="Unassembled WGS sequence"/>
</dbReference>
<evidence type="ECO:0000313" key="4">
    <source>
        <dbReference type="Proteomes" id="UP000177451"/>
    </source>
</evidence>
<dbReference type="EMBL" id="MFHH01000027">
    <property type="protein sequence ID" value="OGF64997.1"/>
    <property type="molecule type" value="Genomic_DNA"/>
</dbReference>
<gene>
    <name evidence="3" type="ORF">A2Z53_01300</name>
</gene>
<dbReference type="AlphaFoldDB" id="A0A1F5VNL4"/>
<feature type="transmembrane region" description="Helical" evidence="1">
    <location>
        <begin position="6"/>
        <end position="25"/>
    </location>
</feature>
<evidence type="ECO:0000313" key="3">
    <source>
        <dbReference type="EMBL" id="OGF64997.1"/>
    </source>
</evidence>
<sequence>MTIFYIIIGIIVVIAIAIAVARGGFADVEEKAKYRYNRKNFFLTRAEHECYDALVEAVGTEYRIFAQVHLPTLVDHTVRGQDWRAALAHINRKSVDFVLCDKAYLSPKLAIELDDKSHERSDRQERDREVERILREAGVPLLRLENHGNFNPSELAQKIKNMLNPKSAQSL</sequence>
<keyword evidence="1" id="KW-0812">Transmembrane</keyword>
<evidence type="ECO:0000256" key="1">
    <source>
        <dbReference type="SAM" id="Phobius"/>
    </source>
</evidence>
<protein>
    <recommendedName>
        <fullName evidence="2">DUF2726 domain-containing protein</fullName>
    </recommendedName>
</protein>
<dbReference type="Pfam" id="PF10881">
    <property type="entry name" value="DUF2726"/>
    <property type="match status" value="1"/>
</dbReference>
<keyword evidence="1" id="KW-1133">Transmembrane helix</keyword>
<accession>A0A1F5VNL4</accession>
<proteinExistence type="predicted"/>
<organism evidence="3 4">
    <name type="scientific">Candidatus Giovannonibacteria bacterium RIFCSPHIGHO2_02_42_15</name>
    <dbReference type="NCBI Taxonomy" id="1798329"/>
    <lineage>
        <taxon>Bacteria</taxon>
        <taxon>Candidatus Giovannoniibacteriota</taxon>
    </lineage>
</organism>
<name>A0A1F5VNL4_9BACT</name>
<dbReference type="InterPro" id="IPR024402">
    <property type="entry name" value="DUF2726"/>
</dbReference>
<reference evidence="3 4" key="1">
    <citation type="journal article" date="2016" name="Nat. Commun.">
        <title>Thousands of microbial genomes shed light on interconnected biogeochemical processes in an aquifer system.</title>
        <authorList>
            <person name="Anantharaman K."/>
            <person name="Brown C.T."/>
            <person name="Hug L.A."/>
            <person name="Sharon I."/>
            <person name="Castelle C.J."/>
            <person name="Probst A.J."/>
            <person name="Thomas B.C."/>
            <person name="Singh A."/>
            <person name="Wilkins M.J."/>
            <person name="Karaoz U."/>
            <person name="Brodie E.L."/>
            <person name="Williams K.H."/>
            <person name="Hubbard S.S."/>
            <person name="Banfield J.F."/>
        </authorList>
    </citation>
    <scope>NUCLEOTIDE SEQUENCE [LARGE SCALE GENOMIC DNA]</scope>
</reference>
<evidence type="ECO:0000259" key="2">
    <source>
        <dbReference type="Pfam" id="PF10881"/>
    </source>
</evidence>
<comment type="caution">
    <text evidence="3">The sequence shown here is derived from an EMBL/GenBank/DDBJ whole genome shotgun (WGS) entry which is preliminary data.</text>
</comment>
<dbReference type="Gene3D" id="3.40.960.10">
    <property type="entry name" value="VSR Endonuclease"/>
    <property type="match status" value="1"/>
</dbReference>
<feature type="domain" description="DUF2726" evidence="2">
    <location>
        <begin position="43"/>
        <end position="161"/>
    </location>
</feature>
<keyword evidence="1" id="KW-0472">Membrane</keyword>